<dbReference type="KEGG" id="foc:127748875"/>
<accession>A0A9C6TPU0</accession>
<keyword evidence="2" id="KW-1185">Reference proteome</keyword>
<name>A0A9C6TPU0_FRAOC</name>
<dbReference type="AlphaFoldDB" id="A0A9C6TPU0"/>
<feature type="chain" id="PRO_5039358714" evidence="1">
    <location>
        <begin position="22"/>
        <end position="88"/>
    </location>
</feature>
<evidence type="ECO:0000313" key="3">
    <source>
        <dbReference type="RefSeq" id="XP_052120210.1"/>
    </source>
</evidence>
<evidence type="ECO:0000313" key="2">
    <source>
        <dbReference type="Proteomes" id="UP000504606"/>
    </source>
</evidence>
<reference evidence="3" key="1">
    <citation type="submission" date="2025-08" db="UniProtKB">
        <authorList>
            <consortium name="RefSeq"/>
        </authorList>
    </citation>
    <scope>IDENTIFICATION</scope>
    <source>
        <tissue evidence="3">Whole organism</tissue>
    </source>
</reference>
<keyword evidence="1" id="KW-0732">Signal</keyword>
<dbReference type="SUPFAM" id="SSF100895">
    <property type="entry name" value="Kazal-type serine protease inhibitors"/>
    <property type="match status" value="1"/>
</dbReference>
<evidence type="ECO:0000256" key="1">
    <source>
        <dbReference type="SAM" id="SignalP"/>
    </source>
</evidence>
<protein>
    <submittedName>
        <fullName evidence="3">Vasotab-TY1-like</fullName>
    </submittedName>
</protein>
<proteinExistence type="predicted"/>
<gene>
    <name evidence="3" type="primary">LOC127748875</name>
</gene>
<dbReference type="Gene3D" id="3.30.60.30">
    <property type="match status" value="1"/>
</dbReference>
<organism evidence="2 3">
    <name type="scientific">Frankliniella occidentalis</name>
    <name type="common">Western flower thrips</name>
    <name type="synonym">Euthrips occidentalis</name>
    <dbReference type="NCBI Taxonomy" id="133901"/>
    <lineage>
        <taxon>Eukaryota</taxon>
        <taxon>Metazoa</taxon>
        <taxon>Ecdysozoa</taxon>
        <taxon>Arthropoda</taxon>
        <taxon>Hexapoda</taxon>
        <taxon>Insecta</taxon>
        <taxon>Pterygota</taxon>
        <taxon>Neoptera</taxon>
        <taxon>Paraneoptera</taxon>
        <taxon>Thysanoptera</taxon>
        <taxon>Terebrantia</taxon>
        <taxon>Thripoidea</taxon>
        <taxon>Thripidae</taxon>
        <taxon>Frankliniella</taxon>
    </lineage>
</organism>
<dbReference type="Proteomes" id="UP000504606">
    <property type="component" value="Unplaced"/>
</dbReference>
<dbReference type="RefSeq" id="XP_052120210.1">
    <property type="nucleotide sequence ID" value="XM_052264250.1"/>
</dbReference>
<dbReference type="GeneID" id="127748875"/>
<dbReference type="InterPro" id="IPR036058">
    <property type="entry name" value="Kazal_dom_sf"/>
</dbReference>
<dbReference type="OrthoDB" id="6817055at2759"/>
<sequence>MKSFTFSTAVCLVLVALTCESQPYNCPSVCGFNLMPVCAVDRPRRLLMTFDNDCLRLKHNCDYGTNFIRLFDGICRPISIPPRDDPKA</sequence>
<feature type="signal peptide" evidence="1">
    <location>
        <begin position="1"/>
        <end position="21"/>
    </location>
</feature>